<name>A0A0P1I8U8_9RHOB</name>
<dbReference type="GeneID" id="83881108"/>
<dbReference type="InterPro" id="IPR009057">
    <property type="entry name" value="Homeodomain-like_sf"/>
</dbReference>
<proteinExistence type="predicted"/>
<evidence type="ECO:0000259" key="4">
    <source>
        <dbReference type="PROSITE" id="PS01124"/>
    </source>
</evidence>
<dbReference type="PROSITE" id="PS01124">
    <property type="entry name" value="HTH_ARAC_FAMILY_2"/>
    <property type="match status" value="1"/>
</dbReference>
<dbReference type="EMBL" id="CYTW01000002">
    <property type="protein sequence ID" value="CUJ98440.1"/>
    <property type="molecule type" value="Genomic_DNA"/>
</dbReference>
<dbReference type="Pfam" id="PF12833">
    <property type="entry name" value="HTH_18"/>
    <property type="match status" value="1"/>
</dbReference>
<keyword evidence="6" id="KW-1185">Reference proteome</keyword>
<dbReference type="PANTHER" id="PTHR47894:SF1">
    <property type="entry name" value="HTH-TYPE TRANSCRIPTIONAL REGULATOR VQSM"/>
    <property type="match status" value="1"/>
</dbReference>
<dbReference type="RefSeq" id="WP_058311288.1">
    <property type="nucleotide sequence ID" value="NZ_CYTW01000002.1"/>
</dbReference>
<dbReference type="Proteomes" id="UP000051870">
    <property type="component" value="Unassembled WGS sequence"/>
</dbReference>
<evidence type="ECO:0000256" key="3">
    <source>
        <dbReference type="ARBA" id="ARBA00023163"/>
    </source>
</evidence>
<reference evidence="6" key="1">
    <citation type="submission" date="2015-09" db="EMBL/GenBank/DDBJ databases">
        <authorList>
            <person name="Rodrigo-Torres Lidia"/>
            <person name="Arahal R.David."/>
        </authorList>
    </citation>
    <scope>NUCLEOTIDE SEQUENCE [LARGE SCALE GENOMIC DNA]</scope>
    <source>
        <strain evidence="6">CECT 7735</strain>
    </source>
</reference>
<dbReference type="Gene3D" id="1.10.10.60">
    <property type="entry name" value="Homeodomain-like"/>
    <property type="match status" value="1"/>
</dbReference>
<dbReference type="PANTHER" id="PTHR47894">
    <property type="entry name" value="HTH-TYPE TRANSCRIPTIONAL REGULATOR GADX"/>
    <property type="match status" value="1"/>
</dbReference>
<organism evidence="5 6">
    <name type="scientific">Shimia thalassica</name>
    <dbReference type="NCBI Taxonomy" id="1715693"/>
    <lineage>
        <taxon>Bacteria</taxon>
        <taxon>Pseudomonadati</taxon>
        <taxon>Pseudomonadota</taxon>
        <taxon>Alphaproteobacteria</taxon>
        <taxon>Rhodobacterales</taxon>
        <taxon>Roseobacteraceae</taxon>
    </lineage>
</organism>
<dbReference type="Pfam" id="PF12625">
    <property type="entry name" value="Arabinose_bd"/>
    <property type="match status" value="1"/>
</dbReference>
<dbReference type="GO" id="GO:0000976">
    <property type="term" value="F:transcription cis-regulatory region binding"/>
    <property type="evidence" value="ECO:0007669"/>
    <property type="project" value="TreeGrafter"/>
</dbReference>
<evidence type="ECO:0000313" key="6">
    <source>
        <dbReference type="Proteomes" id="UP000051870"/>
    </source>
</evidence>
<accession>A0A0P1I8U8</accession>
<dbReference type="STRING" id="1715693.PH7735_02076"/>
<dbReference type="InterPro" id="IPR032687">
    <property type="entry name" value="AraC-type_N"/>
</dbReference>
<evidence type="ECO:0000313" key="5">
    <source>
        <dbReference type="EMBL" id="CUJ98440.1"/>
    </source>
</evidence>
<evidence type="ECO:0000256" key="2">
    <source>
        <dbReference type="ARBA" id="ARBA00023125"/>
    </source>
</evidence>
<gene>
    <name evidence="5" type="primary">btr</name>
    <name evidence="5" type="ORF">PH7735_02076</name>
</gene>
<sequence length="347" mass="37591">MKRKLVNCLEFGHVVSILDGIASRATVNRGLEAAGLDRSLLKGRTAFIPYAAEAVLVETVARAIGDRHLGARVGMKFQYSAYSVYASYVLSAPDLASALERGRRALYLIHPGSEILFRQTETHLVVGRDTKGLSVIGHRHLDEGALFVIAQVGHHFLGQDWVPDWYEIPASPPDSVRELEELAGTKIHANAHVPGVAIRLSDLATVNPAPLQSDVALTLESLAALMNVAPKQTMKEAVVEILQSLMDSGTPDENSVAKLLAIGPRSLQRALRAEGVSFREIRTQVTIGYARTMLAKTDVSLKDVAKKAGYSDERSFRRAFKAATGQSPSLFRASLKTGAAELSQTDQ</sequence>
<dbReference type="InterPro" id="IPR018060">
    <property type="entry name" value="HTH_AraC"/>
</dbReference>
<dbReference type="GO" id="GO:0003700">
    <property type="term" value="F:DNA-binding transcription factor activity"/>
    <property type="evidence" value="ECO:0007669"/>
    <property type="project" value="InterPro"/>
</dbReference>
<keyword evidence="2" id="KW-0238">DNA-binding</keyword>
<dbReference type="AlphaFoldDB" id="A0A0P1I8U8"/>
<evidence type="ECO:0000256" key="1">
    <source>
        <dbReference type="ARBA" id="ARBA00023015"/>
    </source>
</evidence>
<keyword evidence="3" id="KW-0804">Transcription</keyword>
<dbReference type="SMART" id="SM00342">
    <property type="entry name" value="HTH_ARAC"/>
    <property type="match status" value="1"/>
</dbReference>
<feature type="domain" description="HTH araC/xylS-type" evidence="4">
    <location>
        <begin position="236"/>
        <end position="334"/>
    </location>
</feature>
<keyword evidence="1" id="KW-0805">Transcription regulation</keyword>
<protein>
    <submittedName>
        <fullName evidence="5">Bacillibactin transport regulator</fullName>
    </submittedName>
</protein>
<dbReference type="SUPFAM" id="SSF46689">
    <property type="entry name" value="Homeodomain-like"/>
    <property type="match status" value="1"/>
</dbReference>
<dbReference type="GO" id="GO:0005829">
    <property type="term" value="C:cytosol"/>
    <property type="evidence" value="ECO:0007669"/>
    <property type="project" value="TreeGrafter"/>
</dbReference>